<dbReference type="Proteomes" id="UP000006843">
    <property type="component" value="Chromosome I"/>
</dbReference>
<dbReference type="STRING" id="326442.PSHAa1581"/>
<dbReference type="KEGG" id="pha:PSHAa1581"/>
<evidence type="ECO:0000313" key="1">
    <source>
        <dbReference type="EMBL" id="CAI86654.1"/>
    </source>
</evidence>
<name>Q3IGQ5_PSET1</name>
<accession>Q3IGQ5</accession>
<dbReference type="AlphaFoldDB" id="Q3IGQ5"/>
<protein>
    <submittedName>
        <fullName evidence="1">Orphan protein</fullName>
    </submittedName>
</protein>
<evidence type="ECO:0000313" key="2">
    <source>
        <dbReference type="Proteomes" id="UP000006843"/>
    </source>
</evidence>
<dbReference type="HOGENOM" id="CLU_3139680_0_0_6"/>
<sequence length="49" mass="5558">MLSTQAYKMLTANTAGGGMYLKSREVRYLAQMALTVCVQCLFLYNKLYV</sequence>
<keyword evidence="2" id="KW-1185">Reference proteome</keyword>
<dbReference type="EMBL" id="CR954246">
    <property type="protein sequence ID" value="CAI86654.1"/>
    <property type="molecule type" value="Genomic_DNA"/>
</dbReference>
<gene>
    <name evidence="1" type="ordered locus">PSHAa1581</name>
</gene>
<proteinExistence type="predicted"/>
<reference evidence="1 2" key="1">
    <citation type="journal article" date="2005" name="Genome Res.">
        <title>Coping with cold: the genome of the versatile marine Antarctica bacterium Pseudoalteromonas haloplanktis TAC125.</title>
        <authorList>
            <person name="Medigue C."/>
            <person name="Krin E."/>
            <person name="Pascal G."/>
            <person name="Barbe V."/>
            <person name="Bernsel A."/>
            <person name="Bertin P."/>
            <person name="Cheung F."/>
            <person name="Cruveiller S."/>
            <person name="Damico S."/>
            <person name="Duilio A."/>
            <person name="Fang G."/>
            <person name="Feller G."/>
            <person name="Mangenot S."/>
            <person name="Marino G."/>
            <person name="Nilsson J."/>
            <person name="Parilli E."/>
            <person name="Rocha E."/>
            <person name="Rouy Z."/>
            <person name="Sekowska A."/>
            <person name="Tutino M.L."/>
            <person name="Vallenet D."/>
            <person name="von Heijne G."/>
            <person name="Danchin A."/>
        </authorList>
    </citation>
    <scope>NUCLEOTIDE SEQUENCE [LARGE SCALE GENOMIC DNA]</scope>
    <source>
        <strain evidence="2">TAC 125</strain>
    </source>
</reference>
<organism evidence="1 2">
    <name type="scientific">Pseudoalteromonas translucida (strain TAC 125)</name>
    <dbReference type="NCBI Taxonomy" id="326442"/>
    <lineage>
        <taxon>Bacteria</taxon>
        <taxon>Pseudomonadati</taxon>
        <taxon>Pseudomonadota</taxon>
        <taxon>Gammaproteobacteria</taxon>
        <taxon>Alteromonadales</taxon>
        <taxon>Pseudoalteromonadaceae</taxon>
        <taxon>Pseudoalteromonas</taxon>
    </lineage>
</organism>